<dbReference type="HOGENOM" id="CLU_1532415_0_0_1"/>
<dbReference type="Proteomes" id="UP000016935">
    <property type="component" value="Unassembled WGS sequence"/>
</dbReference>
<accession>R0K7F3</accession>
<proteinExistence type="predicted"/>
<name>R0K7F3_EXST2</name>
<sequence>MIPQLDGETDGAIHAPPIPPATRYPHPSSHGTFPQKQHSNHAPRRAYNHIAPIPVPVSAAPTPALAPGPPRLSRQRPHANKSAVQHLLPYCTTEPPLTDAQVIALSDVVASLEELLVLALGAASGDGSRAARLEAAVGRRVAAGIVEFFVDEWEMEG</sequence>
<dbReference type="GeneID" id="19404338"/>
<dbReference type="EMBL" id="KB908526">
    <property type="protein sequence ID" value="EOA88923.1"/>
    <property type="molecule type" value="Genomic_DNA"/>
</dbReference>
<dbReference type="RefSeq" id="XP_008023337.1">
    <property type="nucleotide sequence ID" value="XM_008025146.1"/>
</dbReference>
<reference evidence="2 3" key="1">
    <citation type="journal article" date="2012" name="PLoS Pathog.">
        <title>Diverse lifestyles and strategies of plant pathogenesis encoded in the genomes of eighteen Dothideomycetes fungi.</title>
        <authorList>
            <person name="Ohm R.A."/>
            <person name="Feau N."/>
            <person name="Henrissat B."/>
            <person name="Schoch C.L."/>
            <person name="Horwitz B.A."/>
            <person name="Barry K.W."/>
            <person name="Condon B.J."/>
            <person name="Copeland A.C."/>
            <person name="Dhillon B."/>
            <person name="Glaser F."/>
            <person name="Hesse C.N."/>
            <person name="Kosti I."/>
            <person name="LaButti K."/>
            <person name="Lindquist E.A."/>
            <person name="Lucas S."/>
            <person name="Salamov A.A."/>
            <person name="Bradshaw R.E."/>
            <person name="Ciuffetti L."/>
            <person name="Hamelin R.C."/>
            <person name="Kema G.H.J."/>
            <person name="Lawrence C."/>
            <person name="Scott J.A."/>
            <person name="Spatafora J.W."/>
            <person name="Turgeon B.G."/>
            <person name="de Wit P.J.G.M."/>
            <person name="Zhong S."/>
            <person name="Goodwin S.B."/>
            <person name="Grigoriev I.V."/>
        </authorList>
    </citation>
    <scope>NUCLEOTIDE SEQUENCE [LARGE SCALE GENOMIC DNA]</scope>
    <source>
        <strain evidence="3">28A</strain>
    </source>
</reference>
<reference evidence="2 3" key="2">
    <citation type="journal article" date="2013" name="PLoS Genet.">
        <title>Comparative genome structure, secondary metabolite, and effector coding capacity across Cochliobolus pathogens.</title>
        <authorList>
            <person name="Condon B.J."/>
            <person name="Leng Y."/>
            <person name="Wu D."/>
            <person name="Bushley K.E."/>
            <person name="Ohm R.A."/>
            <person name="Otillar R."/>
            <person name="Martin J."/>
            <person name="Schackwitz W."/>
            <person name="Grimwood J."/>
            <person name="MohdZainudin N."/>
            <person name="Xue C."/>
            <person name="Wang R."/>
            <person name="Manning V.A."/>
            <person name="Dhillon B."/>
            <person name="Tu Z.J."/>
            <person name="Steffenson B.J."/>
            <person name="Salamov A."/>
            <person name="Sun H."/>
            <person name="Lowry S."/>
            <person name="LaButti K."/>
            <person name="Han J."/>
            <person name="Copeland A."/>
            <person name="Lindquist E."/>
            <person name="Barry K."/>
            <person name="Schmutz J."/>
            <person name="Baker S.E."/>
            <person name="Ciuffetti L.M."/>
            <person name="Grigoriev I.V."/>
            <person name="Zhong S."/>
            <person name="Turgeon B.G."/>
        </authorList>
    </citation>
    <scope>NUCLEOTIDE SEQUENCE [LARGE SCALE GENOMIC DNA]</scope>
    <source>
        <strain evidence="3">28A</strain>
    </source>
</reference>
<dbReference type="eggNOG" id="ENOG502SYS1">
    <property type="taxonomic scope" value="Eukaryota"/>
</dbReference>
<evidence type="ECO:0000313" key="2">
    <source>
        <dbReference type="EMBL" id="EOA88923.1"/>
    </source>
</evidence>
<feature type="region of interest" description="Disordered" evidence="1">
    <location>
        <begin position="1"/>
        <end position="42"/>
    </location>
</feature>
<gene>
    <name evidence="2" type="ORF">SETTUDRAFT_38237</name>
</gene>
<organism evidence="2 3">
    <name type="scientific">Exserohilum turcicum (strain 28A)</name>
    <name type="common">Northern leaf blight fungus</name>
    <name type="synonym">Setosphaeria turcica</name>
    <dbReference type="NCBI Taxonomy" id="671987"/>
    <lineage>
        <taxon>Eukaryota</taxon>
        <taxon>Fungi</taxon>
        <taxon>Dikarya</taxon>
        <taxon>Ascomycota</taxon>
        <taxon>Pezizomycotina</taxon>
        <taxon>Dothideomycetes</taxon>
        <taxon>Pleosporomycetidae</taxon>
        <taxon>Pleosporales</taxon>
        <taxon>Pleosporineae</taxon>
        <taxon>Pleosporaceae</taxon>
        <taxon>Exserohilum</taxon>
    </lineage>
</organism>
<evidence type="ECO:0000256" key="1">
    <source>
        <dbReference type="SAM" id="MobiDB-lite"/>
    </source>
</evidence>
<protein>
    <submittedName>
        <fullName evidence="2">Uncharacterized protein</fullName>
    </submittedName>
</protein>
<dbReference type="OrthoDB" id="3791893at2759"/>
<dbReference type="AlphaFoldDB" id="R0K7F3"/>
<evidence type="ECO:0000313" key="3">
    <source>
        <dbReference type="Proteomes" id="UP000016935"/>
    </source>
</evidence>
<keyword evidence="3" id="KW-1185">Reference proteome</keyword>